<dbReference type="InterPro" id="IPR023346">
    <property type="entry name" value="Lysozyme-like_dom_sf"/>
</dbReference>
<evidence type="ECO:0000313" key="4">
    <source>
        <dbReference type="Proteomes" id="UP000008316"/>
    </source>
</evidence>
<dbReference type="Pfam" id="PF09374">
    <property type="entry name" value="PG_binding_3"/>
    <property type="match status" value="1"/>
</dbReference>
<feature type="domain" description="Peptidoglycan binding" evidence="2">
    <location>
        <begin position="96"/>
        <end position="179"/>
    </location>
</feature>
<dbReference type="Pfam" id="PF05838">
    <property type="entry name" value="Glyco_hydro_108"/>
    <property type="match status" value="1"/>
</dbReference>
<dbReference type="STRING" id="999541.bgla_1g10980"/>
<dbReference type="KEGG" id="bgd:bgla_1g10980"/>
<dbReference type="InterPro" id="IPR008565">
    <property type="entry name" value="TtsA-like_GH18_dom"/>
</dbReference>
<dbReference type="SUPFAM" id="SSF53955">
    <property type="entry name" value="Lysozyme-like"/>
    <property type="match status" value="1"/>
</dbReference>
<dbReference type="EMBL" id="CP002599">
    <property type="protein sequence ID" value="AEA59782.1"/>
    <property type="molecule type" value="Genomic_DNA"/>
</dbReference>
<reference evidence="3 4" key="1">
    <citation type="journal article" date="2011" name="J. Bacteriol.">
        <title>Complete genome sequence of Burkholderia gladioli BSR3.</title>
        <authorList>
            <person name="Seo Y.S."/>
            <person name="Lim J."/>
            <person name="Choi B.S."/>
            <person name="Kim H."/>
            <person name="Goo E."/>
            <person name="Lee B."/>
            <person name="Lim J.S."/>
            <person name="Choi I.Y."/>
            <person name="Moon J.S."/>
            <person name="Kim J."/>
            <person name="Hwang I."/>
        </authorList>
    </citation>
    <scope>NUCLEOTIDE SEQUENCE [LARGE SCALE GENOMIC DNA]</scope>
    <source>
        <strain evidence="3 4">BSR3</strain>
    </source>
</reference>
<dbReference type="InterPro" id="IPR018537">
    <property type="entry name" value="Peptidoglycan-bd_3"/>
</dbReference>
<feature type="domain" description="TtsA-like Glycoside hydrolase family 108" evidence="1">
    <location>
        <begin position="11"/>
        <end position="92"/>
    </location>
</feature>
<gene>
    <name evidence="3" type="ordered locus">bgla_1g10980</name>
</gene>
<dbReference type="HOGENOM" id="CLU_082693_2_0_4"/>
<dbReference type="eggNOG" id="COG3926">
    <property type="taxonomic scope" value="Bacteria"/>
</dbReference>
<keyword evidence="4" id="KW-1185">Reference proteome</keyword>
<evidence type="ECO:0000259" key="2">
    <source>
        <dbReference type="Pfam" id="PF09374"/>
    </source>
</evidence>
<name>F2L9L9_BURGS</name>
<proteinExistence type="predicted"/>
<dbReference type="CDD" id="cd13926">
    <property type="entry name" value="N-acetylmuramidase_GH108"/>
    <property type="match status" value="1"/>
</dbReference>
<dbReference type="Proteomes" id="UP000008316">
    <property type="component" value="Chromosome 1"/>
</dbReference>
<evidence type="ECO:0000313" key="3">
    <source>
        <dbReference type="EMBL" id="AEA59782.1"/>
    </source>
</evidence>
<evidence type="ECO:0000259" key="1">
    <source>
        <dbReference type="Pfam" id="PF05838"/>
    </source>
</evidence>
<accession>F2L9L9</accession>
<dbReference type="AlphaFoldDB" id="F2L9L9"/>
<organism evidence="3 4">
    <name type="scientific">Burkholderia gladioli (strain BSR3)</name>
    <dbReference type="NCBI Taxonomy" id="999541"/>
    <lineage>
        <taxon>Bacteria</taxon>
        <taxon>Pseudomonadati</taxon>
        <taxon>Pseudomonadota</taxon>
        <taxon>Betaproteobacteria</taxon>
        <taxon>Burkholderiales</taxon>
        <taxon>Burkholderiaceae</taxon>
        <taxon>Burkholderia</taxon>
    </lineage>
</organism>
<protein>
    <submittedName>
        <fullName evidence="3">Uncharacterized protein</fullName>
    </submittedName>
</protein>
<dbReference type="Gene3D" id="1.20.141.10">
    <property type="entry name" value="Chitosanase, subunit A, domain 1"/>
    <property type="match status" value="1"/>
</dbReference>
<sequence length="185" mass="19938">MTNIPDDYINGVIAREGGYVNNPADPGGETNFGITIATARAFGYQGSMQAMTKDLAAQIYRQRYWSAPKFDQVATVDSALAAKLLDVGVNMGPATGVKFMQRALNVLNQQGAMYPDVAVDGGIGPMTLAALKAFYAQRGDAGRAVLLGMVMAQQSVRYIELAEQNPSQEAFEYGWQLNRVFGEAV</sequence>
<dbReference type="RefSeq" id="WP_013697133.1">
    <property type="nucleotide sequence ID" value="NC_015381.1"/>
</dbReference>